<proteinExistence type="predicted"/>
<protein>
    <recommendedName>
        <fullName evidence="5">Polyketide cyclase / dehydrase and lipid transport</fullName>
    </recommendedName>
</protein>
<keyword evidence="2" id="KW-0812">Transmembrane</keyword>
<accession>A0A848KXP6</accession>
<dbReference type="AlphaFoldDB" id="A0A848KXP6"/>
<keyword evidence="4" id="KW-1185">Reference proteome</keyword>
<comment type="caution">
    <text evidence="3">The sequence shown here is derived from an EMBL/GenBank/DDBJ whole genome shotgun (WGS) entry which is preliminary data.</text>
</comment>
<evidence type="ECO:0000313" key="4">
    <source>
        <dbReference type="Proteomes" id="UP000550729"/>
    </source>
</evidence>
<dbReference type="EMBL" id="JABBNB010000019">
    <property type="protein sequence ID" value="NMO03012.1"/>
    <property type="molecule type" value="Genomic_DNA"/>
</dbReference>
<reference evidence="3 4" key="1">
    <citation type="submission" date="2020-04" db="EMBL/GenBank/DDBJ databases">
        <title>Gordonia sp. nov. TBRC 11910.</title>
        <authorList>
            <person name="Suriyachadkun C."/>
        </authorList>
    </citation>
    <scope>NUCLEOTIDE SEQUENCE [LARGE SCALE GENOMIC DNA]</scope>
    <source>
        <strain evidence="3 4">TBRC 11910</strain>
    </source>
</reference>
<keyword evidence="2" id="KW-1133">Transmembrane helix</keyword>
<name>A0A848KXP6_9ACTN</name>
<feature type="transmembrane region" description="Helical" evidence="2">
    <location>
        <begin position="134"/>
        <end position="155"/>
    </location>
</feature>
<feature type="transmembrane region" description="Helical" evidence="2">
    <location>
        <begin position="53"/>
        <end position="71"/>
    </location>
</feature>
<feature type="region of interest" description="Disordered" evidence="1">
    <location>
        <begin position="1"/>
        <end position="20"/>
    </location>
</feature>
<evidence type="ECO:0000256" key="2">
    <source>
        <dbReference type="SAM" id="Phobius"/>
    </source>
</evidence>
<sequence>MDDHDLPPLQEEPEETPYRPSTQQWLAVGVIAAGGAGFVLYLYFKDHGLGQSAALYIGIPLVIAVVITLSAPPKSAAGTAIKVTTLLLLLAVPLLGEGACCVLMAAPIFYLVVYVGARCADSWRAKRSGRPPGALAVVVPLLLVTLALEGTTPVLTPPGAAASTASRVIDLPASQVAAALARPLRFDVPRGGILAIGFPTPRDDSGGLDVGAVRRITFDGAHHRSGPVVQHHWGTAASTLTLRVVARTPSSATFTAESDTTPIATWLRWNRIDVSWTAVDARRTELRWTVHYTRLLSPSWYFGPIERFVTWRAADYLIRTVDVDGERAGRHATVD</sequence>
<feature type="transmembrane region" description="Helical" evidence="2">
    <location>
        <begin position="83"/>
        <end position="113"/>
    </location>
</feature>
<feature type="transmembrane region" description="Helical" evidence="2">
    <location>
        <begin position="25"/>
        <end position="44"/>
    </location>
</feature>
<evidence type="ECO:0000313" key="3">
    <source>
        <dbReference type="EMBL" id="NMO03012.1"/>
    </source>
</evidence>
<evidence type="ECO:0000256" key="1">
    <source>
        <dbReference type="SAM" id="MobiDB-lite"/>
    </source>
</evidence>
<organism evidence="3 4">
    <name type="scientific">Gordonia asplenii</name>
    <dbReference type="NCBI Taxonomy" id="2725283"/>
    <lineage>
        <taxon>Bacteria</taxon>
        <taxon>Bacillati</taxon>
        <taxon>Actinomycetota</taxon>
        <taxon>Actinomycetes</taxon>
        <taxon>Mycobacteriales</taxon>
        <taxon>Gordoniaceae</taxon>
        <taxon>Gordonia</taxon>
    </lineage>
</organism>
<dbReference type="RefSeq" id="WP_170195520.1">
    <property type="nucleotide sequence ID" value="NZ_JABBNB010000019.1"/>
</dbReference>
<gene>
    <name evidence="3" type="ORF">HH308_17505</name>
</gene>
<keyword evidence="2" id="KW-0472">Membrane</keyword>
<dbReference type="Proteomes" id="UP000550729">
    <property type="component" value="Unassembled WGS sequence"/>
</dbReference>
<evidence type="ECO:0008006" key="5">
    <source>
        <dbReference type="Google" id="ProtNLM"/>
    </source>
</evidence>